<evidence type="ECO:0000313" key="3">
    <source>
        <dbReference type="EMBL" id="MBS2964019.1"/>
    </source>
</evidence>
<dbReference type="InterPro" id="IPR025351">
    <property type="entry name" value="Pvc16_N"/>
</dbReference>
<feature type="compositionally biased region" description="Low complexity" evidence="1">
    <location>
        <begin position="189"/>
        <end position="204"/>
    </location>
</feature>
<reference evidence="3" key="1">
    <citation type="submission" date="2021-04" db="EMBL/GenBank/DDBJ databases">
        <title>Genome based classification of Actinospica acidithermotolerans sp. nov., an actinobacterium isolated from an Indonesian hot spring.</title>
        <authorList>
            <person name="Kusuma A.B."/>
            <person name="Putra K.E."/>
            <person name="Nafisah S."/>
            <person name="Loh J."/>
            <person name="Nouioui I."/>
            <person name="Goodfellow M."/>
        </authorList>
    </citation>
    <scope>NUCLEOTIDE SEQUENCE</scope>
    <source>
        <strain evidence="3">DSM 45618</strain>
    </source>
</reference>
<feature type="region of interest" description="Disordered" evidence="1">
    <location>
        <begin position="172"/>
        <end position="256"/>
    </location>
</feature>
<dbReference type="Pfam" id="PF14065">
    <property type="entry name" value="Pvc16_N"/>
    <property type="match status" value="1"/>
</dbReference>
<protein>
    <submittedName>
        <fullName evidence="3">DUF4255 domain-containing protein</fullName>
    </submittedName>
</protein>
<dbReference type="Proteomes" id="UP000677913">
    <property type="component" value="Unassembled WGS sequence"/>
</dbReference>
<accession>A0A8J7WQ71</accession>
<dbReference type="AlphaFoldDB" id="A0A8J7WQ71"/>
<feature type="compositionally biased region" description="Low complexity" evidence="1">
    <location>
        <begin position="219"/>
        <end position="256"/>
    </location>
</feature>
<evidence type="ECO:0000259" key="2">
    <source>
        <dbReference type="Pfam" id="PF14065"/>
    </source>
</evidence>
<evidence type="ECO:0000313" key="4">
    <source>
        <dbReference type="Proteomes" id="UP000677913"/>
    </source>
</evidence>
<feature type="domain" description="Pvc16 N-terminal" evidence="2">
    <location>
        <begin position="14"/>
        <end position="136"/>
    </location>
</feature>
<gene>
    <name evidence="3" type="ORF">KGA66_13260</name>
</gene>
<name>A0A8J7WQ71_9ACTN</name>
<dbReference type="RefSeq" id="WP_211468258.1">
    <property type="nucleotide sequence ID" value="NZ_JAGSXH010000039.1"/>
</dbReference>
<sequence length="256" mass="26666">MILETDQALLAVTKTRVLGNAAVTVTFDPPARPWIQALKTPAVNFFLFDIRENSHRREVMYEQVRDEGGKVVGHRPPALRYDLHYTVTVWGAPIAMEHRILALVLRCFGALPTVPRALLPEALARLPHEVHLSTAPGTKRGMFLNLAGEVKAGFELTATVAMPVPDEPAAPAVSQAQVTVGPKPNGQSPAAPGQAAAAAGTGAPETVRHAAPSQHPDTDGAAAGAQPPQAEPGTAPASATAQTAAPATEPAAGPNR</sequence>
<evidence type="ECO:0000256" key="1">
    <source>
        <dbReference type="SAM" id="MobiDB-lite"/>
    </source>
</evidence>
<proteinExistence type="predicted"/>
<organism evidence="3 4">
    <name type="scientific">Actinocrinis puniceicyclus</name>
    <dbReference type="NCBI Taxonomy" id="977794"/>
    <lineage>
        <taxon>Bacteria</taxon>
        <taxon>Bacillati</taxon>
        <taxon>Actinomycetota</taxon>
        <taxon>Actinomycetes</taxon>
        <taxon>Catenulisporales</taxon>
        <taxon>Actinospicaceae</taxon>
        <taxon>Actinocrinis</taxon>
    </lineage>
</organism>
<keyword evidence="4" id="KW-1185">Reference proteome</keyword>
<comment type="caution">
    <text evidence="3">The sequence shown here is derived from an EMBL/GenBank/DDBJ whole genome shotgun (WGS) entry which is preliminary data.</text>
</comment>
<dbReference type="EMBL" id="JAGSXH010000039">
    <property type="protein sequence ID" value="MBS2964019.1"/>
    <property type="molecule type" value="Genomic_DNA"/>
</dbReference>